<dbReference type="InterPro" id="IPR032466">
    <property type="entry name" value="Metal_Hydrolase"/>
</dbReference>
<name>A0A9X3TZ37_9PROT</name>
<evidence type="ECO:0000313" key="2">
    <source>
        <dbReference type="Proteomes" id="UP001141619"/>
    </source>
</evidence>
<evidence type="ECO:0000313" key="1">
    <source>
        <dbReference type="EMBL" id="MDA5194288.1"/>
    </source>
</evidence>
<protein>
    <submittedName>
        <fullName evidence="1">Membrane dipeptidase</fullName>
        <ecNumber evidence="1">3.4.13.-</ecNumber>
    </submittedName>
</protein>
<dbReference type="InterPro" id="IPR006311">
    <property type="entry name" value="TAT_signal"/>
</dbReference>
<sequence>MMKQWTRRETLGTFLAGGALIATGGSFAWAGEDLATEEQLAYSMGLGVSPENLRRANALLARVPGTDLHCHPAHFFMNGIVNRDRALTPAMAQPGDMKKSVDDMLAGRLGVAFFSVVGDMVTLGMKPNGSPGAVRSFAKGDAWADYQRQLGAFRAALDGSPQLALILKPEDVPAAQKAGKIGALLTAEGGDFLEGDLSRVESVYKDGLRSLQLVHYRVNELGDIQTEAPVHNGLTPFGKAVVQDMNRLGIMVDVAHASYETAKAACAVSTKPVILSHSHLGKPEGGLTQRLLTNDHARAIAETGGIIGCWPAGVVQKTFADFVTETLRLVEVVGVEHVALGTDMDGNYKPVFDNYRQLPLLPAMLLESGLSEMEVEKIMGRNFERVFAEVTKV</sequence>
<dbReference type="RefSeq" id="WP_274943991.1">
    <property type="nucleotide sequence ID" value="NZ_JANWOI010000003.1"/>
</dbReference>
<keyword evidence="1" id="KW-0645">Protease</keyword>
<dbReference type="InterPro" id="IPR008257">
    <property type="entry name" value="Pept_M19"/>
</dbReference>
<organism evidence="1 2">
    <name type="scientific">Govanella unica</name>
    <dbReference type="NCBI Taxonomy" id="2975056"/>
    <lineage>
        <taxon>Bacteria</taxon>
        <taxon>Pseudomonadati</taxon>
        <taxon>Pseudomonadota</taxon>
        <taxon>Alphaproteobacteria</taxon>
        <taxon>Emcibacterales</taxon>
        <taxon>Govanellaceae</taxon>
        <taxon>Govanella</taxon>
    </lineage>
</organism>
<dbReference type="Proteomes" id="UP001141619">
    <property type="component" value="Unassembled WGS sequence"/>
</dbReference>
<dbReference type="PANTHER" id="PTHR10443">
    <property type="entry name" value="MICROSOMAL DIPEPTIDASE"/>
    <property type="match status" value="1"/>
</dbReference>
<proteinExistence type="predicted"/>
<dbReference type="PROSITE" id="PS51365">
    <property type="entry name" value="RENAL_DIPEPTIDASE_2"/>
    <property type="match status" value="1"/>
</dbReference>
<dbReference type="PROSITE" id="PS51318">
    <property type="entry name" value="TAT"/>
    <property type="match status" value="1"/>
</dbReference>
<dbReference type="EC" id="3.4.13.-" evidence="1"/>
<dbReference type="EMBL" id="JANWOI010000003">
    <property type="protein sequence ID" value="MDA5194288.1"/>
    <property type="molecule type" value="Genomic_DNA"/>
</dbReference>
<dbReference type="Pfam" id="PF01244">
    <property type="entry name" value="Peptidase_M19"/>
    <property type="match status" value="1"/>
</dbReference>
<dbReference type="SUPFAM" id="SSF51556">
    <property type="entry name" value="Metallo-dependent hydrolases"/>
    <property type="match status" value="1"/>
</dbReference>
<dbReference type="PANTHER" id="PTHR10443:SF12">
    <property type="entry name" value="DIPEPTIDASE"/>
    <property type="match status" value="1"/>
</dbReference>
<reference evidence="1" key="1">
    <citation type="submission" date="2022-08" db="EMBL/GenBank/DDBJ databases">
        <authorList>
            <person name="Vandamme P."/>
            <person name="Hettiarachchi A."/>
            <person name="Peeters C."/>
            <person name="Cnockaert M."/>
            <person name="Carlier A."/>
        </authorList>
    </citation>
    <scope>NUCLEOTIDE SEQUENCE</scope>
    <source>
        <strain evidence="1">LMG 31809</strain>
    </source>
</reference>
<keyword evidence="1" id="KW-0224">Dipeptidase</keyword>
<dbReference type="GO" id="GO:0006508">
    <property type="term" value="P:proteolysis"/>
    <property type="evidence" value="ECO:0007669"/>
    <property type="project" value="InterPro"/>
</dbReference>
<keyword evidence="1" id="KW-0378">Hydrolase</keyword>
<dbReference type="Gene3D" id="3.20.20.140">
    <property type="entry name" value="Metal-dependent hydrolases"/>
    <property type="match status" value="1"/>
</dbReference>
<reference evidence="1" key="2">
    <citation type="journal article" date="2023" name="Syst. Appl. Microbiol.">
        <title>Govania unica gen. nov., sp. nov., a rare biosphere bacterium that represents a novel family in the class Alphaproteobacteria.</title>
        <authorList>
            <person name="Vandamme P."/>
            <person name="Peeters C."/>
            <person name="Hettiarachchi A."/>
            <person name="Cnockaert M."/>
            <person name="Carlier A."/>
        </authorList>
    </citation>
    <scope>NUCLEOTIDE SEQUENCE</scope>
    <source>
        <strain evidence="1">LMG 31809</strain>
    </source>
</reference>
<gene>
    <name evidence="1" type="ORF">NYP16_10030</name>
</gene>
<comment type="caution">
    <text evidence="1">The sequence shown here is derived from an EMBL/GenBank/DDBJ whole genome shotgun (WGS) entry which is preliminary data.</text>
</comment>
<dbReference type="GO" id="GO:0070573">
    <property type="term" value="F:metallodipeptidase activity"/>
    <property type="evidence" value="ECO:0007669"/>
    <property type="project" value="InterPro"/>
</dbReference>
<keyword evidence="2" id="KW-1185">Reference proteome</keyword>
<dbReference type="AlphaFoldDB" id="A0A9X3TZ37"/>
<accession>A0A9X3TZ37</accession>